<reference evidence="1 2" key="1">
    <citation type="journal article" date="2016" name="Environ. Microbiol.">
        <title>Genomic resolution of a cold subsurface aquifer community provides metabolic insights for novel microbes adapted to high CO concentrations.</title>
        <authorList>
            <person name="Probst A.J."/>
            <person name="Castelle C.J."/>
            <person name="Singh A."/>
            <person name="Brown C.T."/>
            <person name="Anantharaman K."/>
            <person name="Sharon I."/>
            <person name="Hug L.A."/>
            <person name="Burstein D."/>
            <person name="Emerson J.B."/>
            <person name="Thomas B.C."/>
            <person name="Banfield J.F."/>
        </authorList>
    </citation>
    <scope>NUCLEOTIDE SEQUENCE [LARGE SCALE GENOMIC DNA]</scope>
    <source>
        <strain evidence="1">CG1_02_43_90</strain>
    </source>
</reference>
<proteinExistence type="predicted"/>
<name>A0A1J4V6N1_9BACT</name>
<sequence length="146" mass="16224">MLVGAAVLSVSLLGISYFFQTTLRASGVTQSAIQGDYLLEEGVEATKIFRDMSYTNNFMKMSTTTTYYFAWNGTNWATTTTNTLIDGKFERKFTLTDVKRDLNNDIATTGTYDPDIKLVTVSVAWSGSLGTTTRTIQTYVTNIFNN</sequence>
<dbReference type="Proteomes" id="UP000181992">
    <property type="component" value="Unassembled WGS sequence"/>
</dbReference>
<comment type="caution">
    <text evidence="1">The sequence shown here is derived from an EMBL/GenBank/DDBJ whole genome shotgun (WGS) entry which is preliminary data.</text>
</comment>
<evidence type="ECO:0008006" key="3">
    <source>
        <dbReference type="Google" id="ProtNLM"/>
    </source>
</evidence>
<evidence type="ECO:0000313" key="2">
    <source>
        <dbReference type="Proteomes" id="UP000181992"/>
    </source>
</evidence>
<evidence type="ECO:0000313" key="1">
    <source>
        <dbReference type="EMBL" id="OIO30945.1"/>
    </source>
</evidence>
<gene>
    <name evidence="1" type="ORF">AUJ77_01230</name>
</gene>
<dbReference type="EMBL" id="MNVN01000010">
    <property type="protein sequence ID" value="OIO30945.1"/>
    <property type="molecule type" value="Genomic_DNA"/>
</dbReference>
<dbReference type="STRING" id="1805281.AUJ77_01230"/>
<dbReference type="AlphaFoldDB" id="A0A1J4V6N1"/>
<organism evidence="1 2">
    <name type="scientific">Candidatus Nomurabacteria bacterium CG1_02_43_90</name>
    <dbReference type="NCBI Taxonomy" id="1805281"/>
    <lineage>
        <taxon>Bacteria</taxon>
        <taxon>Candidatus Nomuraibacteriota</taxon>
    </lineage>
</organism>
<accession>A0A1J4V6N1</accession>
<protein>
    <recommendedName>
        <fullName evidence="3">Type 4 fimbrial biogenesis protein PilX N-terminal domain-containing protein</fullName>
    </recommendedName>
</protein>